<proteinExistence type="inferred from homology"/>
<evidence type="ECO:0000256" key="3">
    <source>
        <dbReference type="SAM" id="Phobius"/>
    </source>
</evidence>
<keyword evidence="7" id="KW-1185">Reference proteome</keyword>
<keyword evidence="3" id="KW-0812">Transmembrane</keyword>
<gene>
    <name evidence="6" type="ORF">SARC_01906</name>
</gene>
<evidence type="ECO:0000256" key="4">
    <source>
        <dbReference type="SAM" id="SignalP"/>
    </source>
</evidence>
<dbReference type="PANTHER" id="PTHR35527:SF2">
    <property type="entry name" value="HYDROLASE"/>
    <property type="match status" value="1"/>
</dbReference>
<keyword evidence="4" id="KW-0732">Signal</keyword>
<keyword evidence="2" id="KW-0378">Hydrolase</keyword>
<dbReference type="OrthoDB" id="63199at2759"/>
<sequence>MKTSILVVAAILGTTHGCTDFVLRDALPKNLAISARNMDFHLDMNTDVVKVNRGIARQSLPIYECPDCTPTSWDVKYGYVFSDLMKQDVVSDGLNEAGLSAAILVLSHYSRFPHYNVTDSRPLMGGQSLPEYILGTCADVACAREAVDKFHIVAAQHPMMDLMGGDIPCHFSIMDKEGNHLVIEPVFNKTASPDCLGPDHDESNSKMCVYDNNEYKVLTNHPPLEEQIANIKAKEAAAGDDWQNYWSTMPGWYFQQPRFERAVFFNRLSLEKGGTWMQKVPQIEKLYQTTVMLAPPGEWTETMRTALTAGAEAGSDGVSDLDAFLKSFASQVGASDEQLAYISQTLSGLSTSMGTTVGEYLHIFAEMDDHIMSHFLSQNQTFSNPDPAFDAVARAQYIIQANTMVPGSSSQLGSSPVTCWTVIRDHTNLRYYVRTPGNTGLIYYDISKMDFSNGAGRVSNAVNWEYAYPDVTHLLDASVAPSTTQASGNCASGGSYATLSSTSESGSSDSSGVPVWSLILTGIIGLAVGGAGAFVVVKKQNRDRRQAESTTDLSE</sequence>
<keyword evidence="3" id="KW-1133">Transmembrane helix</keyword>
<keyword evidence="3" id="KW-0472">Membrane</keyword>
<evidence type="ECO:0000256" key="2">
    <source>
        <dbReference type="ARBA" id="ARBA00022801"/>
    </source>
</evidence>
<feature type="signal peptide" evidence="4">
    <location>
        <begin position="1"/>
        <end position="17"/>
    </location>
</feature>
<evidence type="ECO:0000313" key="6">
    <source>
        <dbReference type="EMBL" id="KNC85913.1"/>
    </source>
</evidence>
<dbReference type="GeneID" id="25902410"/>
<dbReference type="GO" id="GO:0016787">
    <property type="term" value="F:hydrolase activity"/>
    <property type="evidence" value="ECO:0007669"/>
    <property type="project" value="UniProtKB-KW"/>
</dbReference>
<dbReference type="eggNOG" id="ENOG502RB69">
    <property type="taxonomic scope" value="Eukaryota"/>
</dbReference>
<dbReference type="STRING" id="667725.A0A0L0GCC5"/>
<dbReference type="PANTHER" id="PTHR35527">
    <property type="entry name" value="CHOLOYLGLYCINE HYDROLASE"/>
    <property type="match status" value="1"/>
</dbReference>
<comment type="similarity">
    <text evidence="1">Belongs to the peptidase C59 family.</text>
</comment>
<dbReference type="RefSeq" id="XP_014159815.1">
    <property type="nucleotide sequence ID" value="XM_014304340.1"/>
</dbReference>
<name>A0A0L0GCC5_9EUKA</name>
<dbReference type="Gene3D" id="3.60.60.10">
    <property type="entry name" value="Penicillin V Acylase, Chain A"/>
    <property type="match status" value="2"/>
</dbReference>
<evidence type="ECO:0000259" key="5">
    <source>
        <dbReference type="Pfam" id="PF02275"/>
    </source>
</evidence>
<dbReference type="EMBL" id="KQ241677">
    <property type="protein sequence ID" value="KNC85913.1"/>
    <property type="molecule type" value="Genomic_DNA"/>
</dbReference>
<protein>
    <recommendedName>
        <fullName evidence="5">Choloylglycine hydrolase/NAAA C-terminal domain-containing protein</fullName>
    </recommendedName>
</protein>
<dbReference type="InterPro" id="IPR029055">
    <property type="entry name" value="Ntn_hydrolases_N"/>
</dbReference>
<dbReference type="InterPro" id="IPR029132">
    <property type="entry name" value="CBAH/NAAA_C"/>
</dbReference>
<dbReference type="Proteomes" id="UP000054560">
    <property type="component" value="Unassembled WGS sequence"/>
</dbReference>
<feature type="domain" description="Choloylglycine hydrolase/NAAA C-terminal" evidence="5">
    <location>
        <begin position="18"/>
        <end position="235"/>
    </location>
</feature>
<organism evidence="6 7">
    <name type="scientific">Sphaeroforma arctica JP610</name>
    <dbReference type="NCBI Taxonomy" id="667725"/>
    <lineage>
        <taxon>Eukaryota</taxon>
        <taxon>Ichthyosporea</taxon>
        <taxon>Ichthyophonida</taxon>
        <taxon>Sphaeroforma</taxon>
    </lineage>
</organism>
<evidence type="ECO:0000256" key="1">
    <source>
        <dbReference type="ARBA" id="ARBA00006625"/>
    </source>
</evidence>
<dbReference type="InterPro" id="IPR052193">
    <property type="entry name" value="Peptidase_C59"/>
</dbReference>
<feature type="transmembrane region" description="Helical" evidence="3">
    <location>
        <begin position="515"/>
        <end position="537"/>
    </location>
</feature>
<evidence type="ECO:0000313" key="7">
    <source>
        <dbReference type="Proteomes" id="UP000054560"/>
    </source>
</evidence>
<dbReference type="Pfam" id="PF02275">
    <property type="entry name" value="CBAH"/>
    <property type="match status" value="1"/>
</dbReference>
<reference evidence="6 7" key="1">
    <citation type="submission" date="2011-02" db="EMBL/GenBank/DDBJ databases">
        <title>The Genome Sequence of Sphaeroforma arctica JP610.</title>
        <authorList>
            <consortium name="The Broad Institute Genome Sequencing Platform"/>
            <person name="Russ C."/>
            <person name="Cuomo C."/>
            <person name="Young S.K."/>
            <person name="Zeng Q."/>
            <person name="Gargeya S."/>
            <person name="Alvarado L."/>
            <person name="Berlin A."/>
            <person name="Chapman S.B."/>
            <person name="Chen Z."/>
            <person name="Freedman E."/>
            <person name="Gellesch M."/>
            <person name="Goldberg J."/>
            <person name="Griggs A."/>
            <person name="Gujja S."/>
            <person name="Heilman E."/>
            <person name="Heiman D."/>
            <person name="Howarth C."/>
            <person name="Mehta T."/>
            <person name="Neiman D."/>
            <person name="Pearson M."/>
            <person name="Roberts A."/>
            <person name="Saif S."/>
            <person name="Shea T."/>
            <person name="Shenoy N."/>
            <person name="Sisk P."/>
            <person name="Stolte C."/>
            <person name="Sykes S."/>
            <person name="White J."/>
            <person name="Yandava C."/>
            <person name="Burger G."/>
            <person name="Gray M.W."/>
            <person name="Holland P.W.H."/>
            <person name="King N."/>
            <person name="Lang F.B.F."/>
            <person name="Roger A.J."/>
            <person name="Ruiz-Trillo I."/>
            <person name="Haas B."/>
            <person name="Nusbaum C."/>
            <person name="Birren B."/>
        </authorList>
    </citation>
    <scope>NUCLEOTIDE SEQUENCE [LARGE SCALE GENOMIC DNA]</scope>
    <source>
        <strain evidence="6 7">JP610</strain>
    </source>
</reference>
<feature type="chain" id="PRO_5005539259" description="Choloylglycine hydrolase/NAAA C-terminal domain-containing protein" evidence="4">
    <location>
        <begin position="18"/>
        <end position="555"/>
    </location>
</feature>
<accession>A0A0L0GCC5</accession>
<dbReference type="AlphaFoldDB" id="A0A0L0GCC5"/>
<dbReference type="SUPFAM" id="SSF56235">
    <property type="entry name" value="N-terminal nucleophile aminohydrolases (Ntn hydrolases)"/>
    <property type="match status" value="1"/>
</dbReference>